<reference evidence="8" key="1">
    <citation type="submission" date="2020-05" db="EMBL/GenBank/DDBJ databases">
        <authorList>
            <person name="Chiriac C."/>
            <person name="Salcher M."/>
            <person name="Ghai R."/>
            <person name="Kavagutti S V."/>
        </authorList>
    </citation>
    <scope>NUCLEOTIDE SEQUENCE</scope>
</reference>
<keyword evidence="1" id="KW-0805">Transcription regulation</keyword>
<dbReference type="Gene3D" id="1.10.601.10">
    <property type="entry name" value="RNA Polymerase Primary Sigma Factor"/>
    <property type="match status" value="1"/>
</dbReference>
<dbReference type="Gene3D" id="1.10.10.10">
    <property type="entry name" value="Winged helix-like DNA-binding domain superfamily/Winged helix DNA-binding domain"/>
    <property type="match status" value="2"/>
</dbReference>
<dbReference type="EMBL" id="CAEZXA010000206">
    <property type="protein sequence ID" value="CAB4688395.1"/>
    <property type="molecule type" value="Genomic_DNA"/>
</dbReference>
<dbReference type="PROSITE" id="PS00715">
    <property type="entry name" value="SIGMA70_1"/>
    <property type="match status" value="1"/>
</dbReference>
<dbReference type="CDD" id="cd06171">
    <property type="entry name" value="Sigma70_r4"/>
    <property type="match status" value="1"/>
</dbReference>
<dbReference type="PROSITE" id="PS00716">
    <property type="entry name" value="SIGMA70_2"/>
    <property type="match status" value="1"/>
</dbReference>
<feature type="region of interest" description="Disordered" evidence="5">
    <location>
        <begin position="296"/>
        <end position="322"/>
    </location>
</feature>
<dbReference type="SUPFAM" id="SSF88659">
    <property type="entry name" value="Sigma3 and sigma4 domains of RNA polymerase sigma factors"/>
    <property type="match status" value="2"/>
</dbReference>
<dbReference type="GO" id="GO:0003677">
    <property type="term" value="F:DNA binding"/>
    <property type="evidence" value="ECO:0007669"/>
    <property type="project" value="UniProtKB-KW"/>
</dbReference>
<dbReference type="Pfam" id="PF04539">
    <property type="entry name" value="Sigma70_r3"/>
    <property type="match status" value="1"/>
</dbReference>
<dbReference type="Pfam" id="PF00140">
    <property type="entry name" value="Sigma70_r1_2"/>
    <property type="match status" value="1"/>
</dbReference>
<accession>A0A6J6AFK7</accession>
<name>A0A6J6AFK7_9ZZZZ</name>
<dbReference type="InterPro" id="IPR007627">
    <property type="entry name" value="RNA_pol_sigma70_r2"/>
</dbReference>
<dbReference type="InterPro" id="IPR009042">
    <property type="entry name" value="RNA_pol_sigma70_r1_2"/>
</dbReference>
<dbReference type="Pfam" id="PF04542">
    <property type="entry name" value="Sigma70_r2"/>
    <property type="match status" value="1"/>
</dbReference>
<evidence type="ECO:0000313" key="9">
    <source>
        <dbReference type="EMBL" id="CAB4688395.1"/>
    </source>
</evidence>
<feature type="domain" description="RNA polymerase sigma-70" evidence="6">
    <location>
        <begin position="191"/>
        <end position="204"/>
    </location>
</feature>
<dbReference type="InterPro" id="IPR014284">
    <property type="entry name" value="RNA_pol_sigma-70_dom"/>
</dbReference>
<keyword evidence="4" id="KW-0804">Transcription</keyword>
<dbReference type="SUPFAM" id="SSF88946">
    <property type="entry name" value="Sigma2 domain of RNA polymerase sigma factors"/>
    <property type="match status" value="1"/>
</dbReference>
<dbReference type="InterPro" id="IPR013325">
    <property type="entry name" value="RNA_pol_sigma_r2"/>
</dbReference>
<dbReference type="EMBL" id="CAETWZ010000025">
    <property type="protein sequence ID" value="CAB4367633.1"/>
    <property type="molecule type" value="Genomic_DNA"/>
</dbReference>
<dbReference type="PANTHER" id="PTHR30603:SF47">
    <property type="entry name" value="RNA POLYMERASE SIGMA FACTOR SIGD, CHLOROPLASTIC"/>
    <property type="match status" value="1"/>
</dbReference>
<dbReference type="InterPro" id="IPR007624">
    <property type="entry name" value="RNA_pol_sigma70_r3"/>
</dbReference>
<dbReference type="InterPro" id="IPR013324">
    <property type="entry name" value="RNA_pol_sigma_r3/r4-like"/>
</dbReference>
<keyword evidence="3" id="KW-0238">DNA-binding</keyword>
<dbReference type="InterPro" id="IPR036388">
    <property type="entry name" value="WH-like_DNA-bd_sf"/>
</dbReference>
<evidence type="ECO:0000256" key="1">
    <source>
        <dbReference type="ARBA" id="ARBA00023015"/>
    </source>
</evidence>
<dbReference type="InterPro" id="IPR007630">
    <property type="entry name" value="RNA_pol_sigma70_r4"/>
</dbReference>
<evidence type="ECO:0000259" key="7">
    <source>
        <dbReference type="PROSITE" id="PS00716"/>
    </source>
</evidence>
<dbReference type="Pfam" id="PF04545">
    <property type="entry name" value="Sigma70_r4"/>
    <property type="match status" value="1"/>
</dbReference>
<dbReference type="FunFam" id="1.10.601.10:FF:000001">
    <property type="entry name" value="RNA polymerase sigma factor SigA"/>
    <property type="match status" value="1"/>
</dbReference>
<gene>
    <name evidence="9" type="ORF">UFOPK2334_01587</name>
    <name evidence="10" type="ORF">UFOPK2870_01186</name>
    <name evidence="8" type="ORF">UFOPK4179_00420</name>
    <name evidence="11" type="ORF">UFOPK4293_00774</name>
</gene>
<dbReference type="EMBL" id="CAFBQH010000039">
    <property type="protein sequence ID" value="CAB5049226.1"/>
    <property type="molecule type" value="Genomic_DNA"/>
</dbReference>
<dbReference type="NCBIfam" id="TIGR02937">
    <property type="entry name" value="sigma70-ECF"/>
    <property type="match status" value="1"/>
</dbReference>
<dbReference type="EMBL" id="CAEZZL010000118">
    <property type="protein sequence ID" value="CAB4768424.1"/>
    <property type="molecule type" value="Genomic_DNA"/>
</dbReference>
<keyword evidence="2" id="KW-0731">Sigma factor</keyword>
<dbReference type="GO" id="GO:0016987">
    <property type="term" value="F:sigma factor activity"/>
    <property type="evidence" value="ECO:0007669"/>
    <property type="project" value="UniProtKB-KW"/>
</dbReference>
<evidence type="ECO:0000313" key="10">
    <source>
        <dbReference type="EMBL" id="CAB4768424.1"/>
    </source>
</evidence>
<evidence type="ECO:0000313" key="8">
    <source>
        <dbReference type="EMBL" id="CAB4367633.1"/>
    </source>
</evidence>
<proteinExistence type="predicted"/>
<evidence type="ECO:0000256" key="4">
    <source>
        <dbReference type="ARBA" id="ARBA00023163"/>
    </source>
</evidence>
<dbReference type="InterPro" id="IPR000943">
    <property type="entry name" value="RNA_pol_sigma70"/>
</dbReference>
<feature type="domain" description="RNA polymerase sigma-70" evidence="7">
    <location>
        <begin position="361"/>
        <end position="387"/>
    </location>
</feature>
<evidence type="ECO:0000256" key="3">
    <source>
        <dbReference type="ARBA" id="ARBA00023125"/>
    </source>
</evidence>
<organism evidence="8">
    <name type="scientific">freshwater metagenome</name>
    <dbReference type="NCBI Taxonomy" id="449393"/>
    <lineage>
        <taxon>unclassified sequences</taxon>
        <taxon>metagenomes</taxon>
        <taxon>ecological metagenomes</taxon>
    </lineage>
</organism>
<dbReference type="AlphaFoldDB" id="A0A6J6AFK7"/>
<dbReference type="PANTHER" id="PTHR30603">
    <property type="entry name" value="RNA POLYMERASE SIGMA FACTOR RPO"/>
    <property type="match status" value="1"/>
</dbReference>
<evidence type="ECO:0000256" key="5">
    <source>
        <dbReference type="SAM" id="MobiDB-lite"/>
    </source>
</evidence>
<sequence>MTRRATIVLPHPAVDPVEWATLLASRTDDGVVDPNTVAHVFRNVELNPEMIRHIETVLLEAKISIAKVEPDISGEIEIPAQVPSKVETPKAVAPRVIAGDSGDAVRMYLGEIGQVALLSADDEKRLGRAIRTMQEAKARSTEGSLSATQRRELRNIMREGEEAFEHLITANLRLVVSIARKYDGRELQLLDLIQEGNIGLMRAAEKYDWEKGFKFSTYATWWIRQSMMRAMADQGRTIRVPSHVVEMLNRITKADRELNVELKREPTYAELAERTLISAEKIEELKQISSVTISLDEPVSSDEDSTTWGDKFGGDSTDSPSDVVQRRELVSAVSLELDHLPDRDRRIIDKRFGISSGEPQTLDDVAKQEGVTRERIRQIEQKTLARLRHPNNSQRLRSYLESD</sequence>
<evidence type="ECO:0000313" key="11">
    <source>
        <dbReference type="EMBL" id="CAB5049226.1"/>
    </source>
</evidence>
<evidence type="ECO:0000259" key="6">
    <source>
        <dbReference type="PROSITE" id="PS00715"/>
    </source>
</evidence>
<protein>
    <submittedName>
        <fullName evidence="8">Unannotated protein</fullName>
    </submittedName>
</protein>
<dbReference type="PRINTS" id="PR00046">
    <property type="entry name" value="SIGMA70FCT"/>
</dbReference>
<dbReference type="GO" id="GO:0006352">
    <property type="term" value="P:DNA-templated transcription initiation"/>
    <property type="evidence" value="ECO:0007669"/>
    <property type="project" value="InterPro"/>
</dbReference>
<evidence type="ECO:0000256" key="2">
    <source>
        <dbReference type="ARBA" id="ARBA00023082"/>
    </source>
</evidence>
<dbReference type="InterPro" id="IPR050239">
    <property type="entry name" value="Sigma-70_RNA_pol_init_factors"/>
</dbReference>